<comment type="caution">
    <text evidence="1">The sequence shown here is derived from an EMBL/GenBank/DDBJ whole genome shotgun (WGS) entry which is preliminary data.</text>
</comment>
<protein>
    <submittedName>
        <fullName evidence="1">Uncharacterized protein</fullName>
    </submittedName>
</protein>
<sequence>VNSAAYLENLNKTTLIEKILHDLNISNQKIFFDSFPLSDIFQYSMWIKERNCAMRNPTGFLFTAIKEKWMDNILLEDYDPKSRLYYYRCNSCLKVFGYPEEIKDFYLCNK</sequence>
<feature type="non-terminal residue" evidence="1">
    <location>
        <position position="1"/>
    </location>
</feature>
<accession>X1VNW3</accession>
<dbReference type="AlphaFoldDB" id="X1VNW3"/>
<feature type="non-terminal residue" evidence="1">
    <location>
        <position position="110"/>
    </location>
</feature>
<organism evidence="1">
    <name type="scientific">marine sediment metagenome</name>
    <dbReference type="NCBI Taxonomy" id="412755"/>
    <lineage>
        <taxon>unclassified sequences</taxon>
        <taxon>metagenomes</taxon>
        <taxon>ecological metagenomes</taxon>
    </lineage>
</organism>
<gene>
    <name evidence="1" type="ORF">S12H4_61610</name>
</gene>
<evidence type="ECO:0000313" key="1">
    <source>
        <dbReference type="EMBL" id="GAJ21582.1"/>
    </source>
</evidence>
<name>X1VNW3_9ZZZZ</name>
<reference evidence="1" key="1">
    <citation type="journal article" date="2014" name="Front. Microbiol.">
        <title>High frequency of phylogenetically diverse reductive dehalogenase-homologous genes in deep subseafloor sedimentary metagenomes.</title>
        <authorList>
            <person name="Kawai M."/>
            <person name="Futagami T."/>
            <person name="Toyoda A."/>
            <person name="Takaki Y."/>
            <person name="Nishi S."/>
            <person name="Hori S."/>
            <person name="Arai W."/>
            <person name="Tsubouchi T."/>
            <person name="Morono Y."/>
            <person name="Uchiyama I."/>
            <person name="Ito T."/>
            <person name="Fujiyama A."/>
            <person name="Inagaki F."/>
            <person name="Takami H."/>
        </authorList>
    </citation>
    <scope>NUCLEOTIDE SEQUENCE</scope>
    <source>
        <strain evidence="1">Expedition CK06-06</strain>
    </source>
</reference>
<dbReference type="EMBL" id="BARW01040959">
    <property type="protein sequence ID" value="GAJ21582.1"/>
    <property type="molecule type" value="Genomic_DNA"/>
</dbReference>
<proteinExistence type="predicted"/>